<proteinExistence type="predicted"/>
<evidence type="ECO:0000313" key="3">
    <source>
        <dbReference type="Proteomes" id="UP001221898"/>
    </source>
</evidence>
<name>A0AAD7W9R4_9TELE</name>
<gene>
    <name evidence="2" type="ORF">AAFF_G00123620</name>
</gene>
<keyword evidence="3" id="KW-1185">Reference proteome</keyword>
<dbReference type="Proteomes" id="UP001221898">
    <property type="component" value="Unassembled WGS sequence"/>
</dbReference>
<reference evidence="2" key="1">
    <citation type="journal article" date="2023" name="Science">
        <title>Genome structures resolve the early diversification of teleost fishes.</title>
        <authorList>
            <person name="Parey E."/>
            <person name="Louis A."/>
            <person name="Montfort J."/>
            <person name="Bouchez O."/>
            <person name="Roques C."/>
            <person name="Iampietro C."/>
            <person name="Lluch J."/>
            <person name="Castinel A."/>
            <person name="Donnadieu C."/>
            <person name="Desvignes T."/>
            <person name="Floi Bucao C."/>
            <person name="Jouanno E."/>
            <person name="Wen M."/>
            <person name="Mejri S."/>
            <person name="Dirks R."/>
            <person name="Jansen H."/>
            <person name="Henkel C."/>
            <person name="Chen W.J."/>
            <person name="Zahm M."/>
            <person name="Cabau C."/>
            <person name="Klopp C."/>
            <person name="Thompson A.W."/>
            <person name="Robinson-Rechavi M."/>
            <person name="Braasch I."/>
            <person name="Lecointre G."/>
            <person name="Bobe J."/>
            <person name="Postlethwait J.H."/>
            <person name="Berthelot C."/>
            <person name="Roest Crollius H."/>
            <person name="Guiguen Y."/>
        </authorList>
    </citation>
    <scope>NUCLEOTIDE SEQUENCE</scope>
    <source>
        <strain evidence="2">NC1722</strain>
    </source>
</reference>
<evidence type="ECO:0000256" key="1">
    <source>
        <dbReference type="SAM" id="MobiDB-lite"/>
    </source>
</evidence>
<dbReference type="EMBL" id="JAINUG010000186">
    <property type="protein sequence ID" value="KAJ8389156.1"/>
    <property type="molecule type" value="Genomic_DNA"/>
</dbReference>
<protein>
    <submittedName>
        <fullName evidence="2">Uncharacterized protein</fullName>
    </submittedName>
</protein>
<accession>A0AAD7W9R4</accession>
<dbReference type="AlphaFoldDB" id="A0AAD7W9R4"/>
<organism evidence="2 3">
    <name type="scientific">Aldrovandia affinis</name>
    <dbReference type="NCBI Taxonomy" id="143900"/>
    <lineage>
        <taxon>Eukaryota</taxon>
        <taxon>Metazoa</taxon>
        <taxon>Chordata</taxon>
        <taxon>Craniata</taxon>
        <taxon>Vertebrata</taxon>
        <taxon>Euteleostomi</taxon>
        <taxon>Actinopterygii</taxon>
        <taxon>Neopterygii</taxon>
        <taxon>Teleostei</taxon>
        <taxon>Notacanthiformes</taxon>
        <taxon>Halosauridae</taxon>
        <taxon>Aldrovandia</taxon>
    </lineage>
</organism>
<evidence type="ECO:0000313" key="2">
    <source>
        <dbReference type="EMBL" id="KAJ8389156.1"/>
    </source>
</evidence>
<comment type="caution">
    <text evidence="2">The sequence shown here is derived from an EMBL/GenBank/DDBJ whole genome shotgun (WGS) entry which is preliminary data.</text>
</comment>
<feature type="region of interest" description="Disordered" evidence="1">
    <location>
        <begin position="27"/>
        <end position="46"/>
    </location>
</feature>
<sequence>MKARAEEMDEPILYALRRLSQSQLQGKQSACRPGMPCQQEAGGVGGGREGCEGICAPGIVEPVRPGLGLALRSICTPDLDGGFAAARLSSGGSEGRGLEGAGASTGQGRVKAHIWISFGTQDTLTGPEG</sequence>